<evidence type="ECO:0000256" key="2">
    <source>
        <dbReference type="ARBA" id="ARBA00022614"/>
    </source>
</evidence>
<dbReference type="InterPro" id="IPR001611">
    <property type="entry name" value="Leu-rich_rpt"/>
</dbReference>
<keyword evidence="2" id="KW-0433">Leucine-rich repeat</keyword>
<dbReference type="GO" id="GO:0031267">
    <property type="term" value="F:small GTPase binding"/>
    <property type="evidence" value="ECO:0007669"/>
    <property type="project" value="TreeGrafter"/>
</dbReference>
<dbReference type="AlphaFoldDB" id="A0A0K6S6J7"/>
<dbReference type="InterPro" id="IPR027038">
    <property type="entry name" value="RanGap"/>
</dbReference>
<evidence type="ECO:0000313" key="4">
    <source>
        <dbReference type="EMBL" id="CUC09212.1"/>
    </source>
</evidence>
<dbReference type="GO" id="GO:0006913">
    <property type="term" value="P:nucleocytoplasmic transport"/>
    <property type="evidence" value="ECO:0007669"/>
    <property type="project" value="TreeGrafter"/>
</dbReference>
<dbReference type="SUPFAM" id="SSF52047">
    <property type="entry name" value="RNI-like"/>
    <property type="match status" value="1"/>
</dbReference>
<dbReference type="SMART" id="SM00368">
    <property type="entry name" value="LRR_RI"/>
    <property type="match status" value="2"/>
</dbReference>
<evidence type="ECO:0000256" key="3">
    <source>
        <dbReference type="ARBA" id="ARBA00022737"/>
    </source>
</evidence>
<gene>
    <name evidence="4" type="ORF">Cvel_17155.t1</name>
</gene>
<organism evidence="4">
    <name type="scientific">Chromera velia CCMP2878</name>
    <dbReference type="NCBI Taxonomy" id="1169474"/>
    <lineage>
        <taxon>Eukaryota</taxon>
        <taxon>Sar</taxon>
        <taxon>Alveolata</taxon>
        <taxon>Colpodellida</taxon>
        <taxon>Chromeraceae</taxon>
        <taxon>Chromera</taxon>
    </lineage>
</organism>
<accession>A0A0K6S6J7</accession>
<dbReference type="GO" id="GO:0005829">
    <property type="term" value="C:cytosol"/>
    <property type="evidence" value="ECO:0007669"/>
    <property type="project" value="TreeGrafter"/>
</dbReference>
<dbReference type="Pfam" id="PF13516">
    <property type="entry name" value="LRR_6"/>
    <property type="match status" value="2"/>
</dbReference>
<dbReference type="EMBL" id="CDMZ01000391">
    <property type="protein sequence ID" value="CUC09212.1"/>
    <property type="molecule type" value="Genomic_DNA"/>
</dbReference>
<reference evidence="4" key="1">
    <citation type="submission" date="2014-11" db="EMBL/GenBank/DDBJ databases">
        <title>Molecular phylogeny of cliff fern family Woodsiaceae with morphological implications.</title>
        <authorList>
            <person name="Shao Y.-Z."/>
            <person name="Wei R."/>
            <person name="Zhang X.-C."/>
        </authorList>
    </citation>
    <scope>NUCLEOTIDE SEQUENCE</scope>
</reference>
<dbReference type="PhylomeDB" id="A0A0K6S6J7"/>
<keyword evidence="3" id="KW-0677">Repeat</keyword>
<dbReference type="PANTHER" id="PTHR24113:SF12">
    <property type="entry name" value="RAN GTPASE-ACTIVATING PROTEIN 1"/>
    <property type="match status" value="1"/>
</dbReference>
<sequence length="197" mass="21674">MPRVSELILSACQLNDDGMRALGDVVRGGRGLSLIRILKVDENDFGRDGMEGFFGALSESEGCLPLLEDLSLANTGAGEGIESLTTALVLKKMPKLRSLDLSSCRLTDRGVGLLGEALGGIVLPRLASLCLHNSGYGGHDRRNDFGLEGLRRFFQALQRESVPNLRYFKTLRVTTACQRDNPLWQARQEGKLKWVDR</sequence>
<name>A0A0K6S6J7_9ALVE</name>
<dbReference type="GO" id="GO:0048471">
    <property type="term" value="C:perinuclear region of cytoplasm"/>
    <property type="evidence" value="ECO:0007669"/>
    <property type="project" value="TreeGrafter"/>
</dbReference>
<evidence type="ECO:0000256" key="1">
    <source>
        <dbReference type="ARBA" id="ARBA00022468"/>
    </source>
</evidence>
<protein>
    <submittedName>
        <fullName evidence="4">Uncharacterized protein</fullName>
    </submittedName>
</protein>
<dbReference type="InterPro" id="IPR032675">
    <property type="entry name" value="LRR_dom_sf"/>
</dbReference>
<dbReference type="PANTHER" id="PTHR24113">
    <property type="entry name" value="RAN GTPASE-ACTIVATING PROTEIN 1"/>
    <property type="match status" value="1"/>
</dbReference>
<proteinExistence type="predicted"/>
<keyword evidence="1" id="KW-0343">GTPase activation</keyword>
<dbReference type="Gene3D" id="3.80.10.10">
    <property type="entry name" value="Ribonuclease Inhibitor"/>
    <property type="match status" value="1"/>
</dbReference>
<dbReference type="GO" id="GO:0005634">
    <property type="term" value="C:nucleus"/>
    <property type="evidence" value="ECO:0007669"/>
    <property type="project" value="TreeGrafter"/>
</dbReference>
<dbReference type="GO" id="GO:0005096">
    <property type="term" value="F:GTPase activator activity"/>
    <property type="evidence" value="ECO:0007669"/>
    <property type="project" value="UniProtKB-KW"/>
</dbReference>
<dbReference type="VEuPathDB" id="CryptoDB:Cvel_17155"/>